<feature type="compositionally biased region" description="Low complexity" evidence="1">
    <location>
        <begin position="46"/>
        <end position="58"/>
    </location>
</feature>
<dbReference type="EMBL" id="CAUYUJ010001780">
    <property type="protein sequence ID" value="CAK0797594.1"/>
    <property type="molecule type" value="Genomic_DNA"/>
</dbReference>
<protein>
    <submittedName>
        <fullName evidence="2">Uncharacterized protein</fullName>
    </submittedName>
</protein>
<feature type="compositionally biased region" description="Low complexity" evidence="1">
    <location>
        <begin position="9"/>
        <end position="29"/>
    </location>
</feature>
<organism evidence="2 3">
    <name type="scientific">Prorocentrum cordatum</name>
    <dbReference type="NCBI Taxonomy" id="2364126"/>
    <lineage>
        <taxon>Eukaryota</taxon>
        <taxon>Sar</taxon>
        <taxon>Alveolata</taxon>
        <taxon>Dinophyceae</taxon>
        <taxon>Prorocentrales</taxon>
        <taxon>Prorocentraceae</taxon>
        <taxon>Prorocentrum</taxon>
    </lineage>
</organism>
<evidence type="ECO:0000313" key="2">
    <source>
        <dbReference type="EMBL" id="CAK0797594.1"/>
    </source>
</evidence>
<gene>
    <name evidence="2" type="ORF">PCOR1329_LOCUS6630</name>
</gene>
<sequence length="177" mass="19679">MAQQGAELARSPSAGSVASAAPEGAAAHGVGDEVEVDGVDSISQTRAYSAASRPAKAAEGPTVPPSRRYDPRHCEKLYGEHTKRIEKRDQLVAEKRRESEMRHRTLVKDFKLDQALSKEAFAFPSDPPSFRDLRRVPIYRSSTKRFTRFHWLHAGLWPLPRPALPNSAGRHGFLWPA</sequence>
<name>A0ABN9Q3N9_9DINO</name>
<accession>A0ABN9Q3N9</accession>
<reference evidence="2" key="1">
    <citation type="submission" date="2023-10" db="EMBL/GenBank/DDBJ databases">
        <authorList>
            <person name="Chen Y."/>
            <person name="Shah S."/>
            <person name="Dougan E. K."/>
            <person name="Thang M."/>
            <person name="Chan C."/>
        </authorList>
    </citation>
    <scope>NUCLEOTIDE SEQUENCE [LARGE SCALE GENOMIC DNA]</scope>
</reference>
<proteinExistence type="predicted"/>
<keyword evidence="3" id="KW-1185">Reference proteome</keyword>
<dbReference type="Proteomes" id="UP001189429">
    <property type="component" value="Unassembled WGS sequence"/>
</dbReference>
<comment type="caution">
    <text evidence="2">The sequence shown here is derived from an EMBL/GenBank/DDBJ whole genome shotgun (WGS) entry which is preliminary data.</text>
</comment>
<evidence type="ECO:0000256" key="1">
    <source>
        <dbReference type="SAM" id="MobiDB-lite"/>
    </source>
</evidence>
<evidence type="ECO:0000313" key="3">
    <source>
        <dbReference type="Proteomes" id="UP001189429"/>
    </source>
</evidence>
<feature type="region of interest" description="Disordered" evidence="1">
    <location>
        <begin position="1"/>
        <end position="72"/>
    </location>
</feature>